<dbReference type="EMBL" id="CP023737">
    <property type="protein sequence ID" value="ATQ70521.1"/>
    <property type="molecule type" value="Genomic_DNA"/>
</dbReference>
<proteinExistence type="inferred from homology"/>
<dbReference type="InterPro" id="IPR034660">
    <property type="entry name" value="DinB/YfiT-like"/>
</dbReference>
<reference evidence="5" key="1">
    <citation type="submission" date="2017-10" db="EMBL/GenBank/DDBJ databases">
        <title>Completed PacBio SMRT sequence of Methylosinus trichosporium OB3b reveals presence of a third large plasmid.</title>
        <authorList>
            <person name="Charles T.C."/>
            <person name="Lynch M.D.J."/>
            <person name="Heil J.R."/>
            <person name="Cheng J."/>
        </authorList>
    </citation>
    <scope>NUCLEOTIDE SEQUENCE [LARGE SCALE GENOMIC DNA]</scope>
    <source>
        <strain evidence="5">OB3b</strain>
    </source>
</reference>
<evidence type="ECO:0000256" key="1">
    <source>
        <dbReference type="ARBA" id="ARBA00008635"/>
    </source>
</evidence>
<dbReference type="Pfam" id="PF05163">
    <property type="entry name" value="DinB"/>
    <property type="match status" value="1"/>
</dbReference>
<dbReference type="GO" id="GO:0046872">
    <property type="term" value="F:metal ion binding"/>
    <property type="evidence" value="ECO:0007669"/>
    <property type="project" value="UniProtKB-KW"/>
</dbReference>
<dbReference type="STRING" id="595536.GCA_000178815_01117"/>
<gene>
    <name evidence="4" type="ORF">CQW49_20385</name>
</gene>
<keyword evidence="2 3" id="KW-0479">Metal-binding</keyword>
<protein>
    <submittedName>
        <fullName evidence="4">Damage-inducible protein DinB</fullName>
    </submittedName>
</protein>
<dbReference type="InterPro" id="IPR007837">
    <property type="entry name" value="DinB"/>
</dbReference>
<dbReference type="KEGG" id="mtw:CQW49_20385"/>
<dbReference type="SUPFAM" id="SSF109854">
    <property type="entry name" value="DinB/YfiT-like putative metalloenzymes"/>
    <property type="match status" value="1"/>
</dbReference>
<dbReference type="PANTHER" id="PTHR37302:SF1">
    <property type="entry name" value="PROTEIN DINB"/>
    <property type="match status" value="1"/>
</dbReference>
<comment type="similarity">
    <text evidence="1">Belongs to the DinB family.</text>
</comment>
<dbReference type="Gene3D" id="1.20.120.450">
    <property type="entry name" value="dinb family like domain"/>
    <property type="match status" value="1"/>
</dbReference>
<accession>A0A2D2D670</accession>
<sequence length="164" mass="18277">MISPAFAQKMARYNRWQNASLYAAADRLSDSARREDRGAFFRSIHGTLNHLLWADAMWMNRLAGGPKPAVGLSDSPAFRSDWASTKTERAQIDELLIGWADRLDEAALDGDLSWFSGARGTDIVMPRALVVAHVFNHQTHHRGQVHAMLTAAGSRPEDTDLIFM</sequence>
<feature type="binding site" evidence="3">
    <location>
        <position position="137"/>
    </location>
    <ligand>
        <name>a divalent metal cation</name>
        <dbReference type="ChEBI" id="CHEBI:60240"/>
    </ligand>
</feature>
<feature type="binding site" evidence="3">
    <location>
        <position position="50"/>
    </location>
    <ligand>
        <name>a divalent metal cation</name>
        <dbReference type="ChEBI" id="CHEBI:60240"/>
    </ligand>
</feature>
<evidence type="ECO:0000313" key="4">
    <source>
        <dbReference type="EMBL" id="ATQ70521.1"/>
    </source>
</evidence>
<evidence type="ECO:0000256" key="2">
    <source>
        <dbReference type="ARBA" id="ARBA00022723"/>
    </source>
</evidence>
<organism evidence="4 5">
    <name type="scientific">Methylosinus trichosporium (strain ATCC 35070 / NCIMB 11131 / UNIQEM 75 / OB3b)</name>
    <dbReference type="NCBI Taxonomy" id="595536"/>
    <lineage>
        <taxon>Bacteria</taxon>
        <taxon>Pseudomonadati</taxon>
        <taxon>Pseudomonadota</taxon>
        <taxon>Alphaproteobacteria</taxon>
        <taxon>Hyphomicrobiales</taxon>
        <taxon>Methylocystaceae</taxon>
        <taxon>Methylosinus</taxon>
    </lineage>
</organism>
<evidence type="ECO:0000256" key="3">
    <source>
        <dbReference type="PIRSR" id="PIRSR607837-1"/>
    </source>
</evidence>
<evidence type="ECO:0000313" key="5">
    <source>
        <dbReference type="Proteomes" id="UP000230709"/>
    </source>
</evidence>
<dbReference type="Proteomes" id="UP000230709">
    <property type="component" value="Chromosome"/>
</dbReference>
<dbReference type="RefSeq" id="WP_065083644.1">
    <property type="nucleotide sequence ID" value="NZ_CP023737.1"/>
</dbReference>
<name>A0A2D2D670_METT3</name>
<feature type="binding site" evidence="3">
    <location>
        <position position="141"/>
    </location>
    <ligand>
        <name>a divalent metal cation</name>
        <dbReference type="ChEBI" id="CHEBI:60240"/>
    </ligand>
</feature>
<dbReference type="AlphaFoldDB" id="A0A2D2D670"/>
<keyword evidence="5" id="KW-1185">Reference proteome</keyword>
<dbReference type="PANTHER" id="PTHR37302">
    <property type="entry name" value="SLR1116 PROTEIN"/>
    <property type="match status" value="1"/>
</dbReference>